<dbReference type="Proteomes" id="UP000054097">
    <property type="component" value="Unassembled WGS sequence"/>
</dbReference>
<dbReference type="Pfam" id="PF00400">
    <property type="entry name" value="WD40"/>
    <property type="match status" value="9"/>
</dbReference>
<keyword evidence="2 5" id="KW-0853">WD repeat</keyword>
<reference evidence="8 9" key="1">
    <citation type="submission" date="2014-04" db="EMBL/GenBank/DDBJ databases">
        <authorList>
            <consortium name="DOE Joint Genome Institute"/>
            <person name="Kuo A."/>
            <person name="Zuccaro A."/>
            <person name="Kohler A."/>
            <person name="Nagy L.G."/>
            <person name="Floudas D."/>
            <person name="Copeland A."/>
            <person name="Barry K.W."/>
            <person name="Cichocki N."/>
            <person name="Veneault-Fourrey C."/>
            <person name="LaButti K."/>
            <person name="Lindquist E.A."/>
            <person name="Lipzen A."/>
            <person name="Lundell T."/>
            <person name="Morin E."/>
            <person name="Murat C."/>
            <person name="Sun H."/>
            <person name="Tunlid A."/>
            <person name="Henrissat B."/>
            <person name="Grigoriev I.V."/>
            <person name="Hibbett D.S."/>
            <person name="Martin F."/>
            <person name="Nordberg H.P."/>
            <person name="Cantor M.N."/>
            <person name="Hua S.X."/>
        </authorList>
    </citation>
    <scope>NUCLEOTIDE SEQUENCE [LARGE SCALE GENOMIC DNA]</scope>
    <source>
        <strain evidence="8 9">MAFF 305830</strain>
    </source>
</reference>
<dbReference type="PANTHER" id="PTHR19854">
    <property type="entry name" value="TRANSDUCIN BETA-LIKE 3"/>
    <property type="match status" value="1"/>
</dbReference>
<dbReference type="InterPro" id="IPR019775">
    <property type="entry name" value="WD40_repeat_CS"/>
</dbReference>
<evidence type="ECO:0000259" key="7">
    <source>
        <dbReference type="Pfam" id="PF08625"/>
    </source>
</evidence>
<dbReference type="PANTHER" id="PTHR19854:SF15">
    <property type="entry name" value="TRANSDUCIN BETA-LIKE PROTEIN 3"/>
    <property type="match status" value="1"/>
</dbReference>
<dbReference type="AlphaFoldDB" id="A0A0C3BHZ1"/>
<evidence type="ECO:0000256" key="3">
    <source>
        <dbReference type="ARBA" id="ARBA00022737"/>
    </source>
</evidence>
<comment type="subcellular location">
    <subcellularLocation>
        <location evidence="1">Nucleus</location>
        <location evidence="1">Nucleolus</location>
    </subcellularLocation>
</comment>
<feature type="domain" description="U3 small nucleolar RNA-associated protein 13 C-terminal" evidence="7">
    <location>
        <begin position="721"/>
        <end position="904"/>
    </location>
</feature>
<name>A0A0C3BHZ1_SERVB</name>
<dbReference type="HOGENOM" id="CLU_009276_0_0_1"/>
<dbReference type="EMBL" id="KN824281">
    <property type="protein sequence ID" value="KIM31724.1"/>
    <property type="molecule type" value="Genomic_DNA"/>
</dbReference>
<dbReference type="GO" id="GO:0030686">
    <property type="term" value="C:90S preribosome"/>
    <property type="evidence" value="ECO:0007669"/>
    <property type="project" value="TreeGrafter"/>
</dbReference>
<feature type="repeat" description="WD" evidence="5">
    <location>
        <begin position="474"/>
        <end position="512"/>
    </location>
</feature>
<feature type="repeat" description="WD" evidence="5">
    <location>
        <begin position="626"/>
        <end position="667"/>
    </location>
</feature>
<dbReference type="GO" id="GO:0034511">
    <property type="term" value="F:U3 snoRNA binding"/>
    <property type="evidence" value="ECO:0007669"/>
    <property type="project" value="TreeGrafter"/>
</dbReference>
<evidence type="ECO:0000256" key="2">
    <source>
        <dbReference type="ARBA" id="ARBA00022574"/>
    </source>
</evidence>
<feature type="repeat" description="WD" evidence="5">
    <location>
        <begin position="427"/>
        <end position="458"/>
    </location>
</feature>
<evidence type="ECO:0000256" key="5">
    <source>
        <dbReference type="PROSITE-ProRule" id="PRU00221"/>
    </source>
</evidence>
<proteinExistence type="predicted"/>
<dbReference type="InterPro" id="IPR015943">
    <property type="entry name" value="WD40/YVTN_repeat-like_dom_sf"/>
</dbReference>
<feature type="compositionally biased region" description="Basic and acidic residues" evidence="6">
    <location>
        <begin position="246"/>
        <end position="258"/>
    </location>
</feature>
<dbReference type="PROSITE" id="PS00678">
    <property type="entry name" value="WD_REPEATS_1"/>
    <property type="match status" value="3"/>
</dbReference>
<dbReference type="CDD" id="cd00200">
    <property type="entry name" value="WD40"/>
    <property type="match status" value="1"/>
</dbReference>
<feature type="repeat" description="WD" evidence="5">
    <location>
        <begin position="210"/>
        <end position="243"/>
    </location>
</feature>
<feature type="repeat" description="WD" evidence="5">
    <location>
        <begin position="584"/>
        <end position="625"/>
    </location>
</feature>
<dbReference type="SMART" id="SM00320">
    <property type="entry name" value="WD40"/>
    <property type="match status" value="12"/>
</dbReference>
<dbReference type="GO" id="GO:0032040">
    <property type="term" value="C:small-subunit processome"/>
    <property type="evidence" value="ECO:0007669"/>
    <property type="project" value="InterPro"/>
</dbReference>
<feature type="repeat" description="WD" evidence="5">
    <location>
        <begin position="668"/>
        <end position="709"/>
    </location>
</feature>
<dbReference type="SUPFAM" id="SSF50978">
    <property type="entry name" value="WD40 repeat-like"/>
    <property type="match status" value="1"/>
</dbReference>
<dbReference type="PROSITE" id="PS50082">
    <property type="entry name" value="WD_REPEATS_2"/>
    <property type="match status" value="8"/>
</dbReference>
<dbReference type="OrthoDB" id="5414888at2759"/>
<protein>
    <recommendedName>
        <fullName evidence="7">U3 small nucleolar RNA-associated protein 13 C-terminal domain-containing protein</fullName>
    </recommendedName>
</protein>
<dbReference type="GO" id="GO:0000480">
    <property type="term" value="P:endonucleolytic cleavage in 5'-ETS of tricistronic rRNA transcript (SSU-rRNA, 5.8S rRNA, LSU-rRNA)"/>
    <property type="evidence" value="ECO:0007669"/>
    <property type="project" value="TreeGrafter"/>
</dbReference>
<accession>A0A0C3BHZ1</accession>
<dbReference type="Gene3D" id="2.130.10.10">
    <property type="entry name" value="YVTN repeat-like/Quinoprotein amine dehydrogenase"/>
    <property type="match status" value="4"/>
</dbReference>
<keyword evidence="3" id="KW-0677">Repeat</keyword>
<feature type="repeat" description="WD" evidence="5">
    <location>
        <begin position="535"/>
        <end position="576"/>
    </location>
</feature>
<keyword evidence="9" id="KW-1185">Reference proteome</keyword>
<dbReference type="Pfam" id="PF08625">
    <property type="entry name" value="Utp13"/>
    <property type="match status" value="1"/>
</dbReference>
<sequence>MNQDGRLTLSYRKTRSIGPLHTEGPVIVTSDAKRIITCLGEQAILTNVETGEEICRFLSDTAMITAMALAPSEKELVVVTASLSIHIYPMPSLYSPPTSKAIEPLRHIPKAHDAPVHVVAVDPTSSYVATGSADGVAKVWDLKRGFVTHAFKGHGGVISCLRFHIAESDQDTSGTPNIWLVTGSVDTRVRIFDLVKSNLRSTNAKPFAVLDGHVSVPRAIDFSADGKWMLTAGRDSVVLVWQLHPNSEKPPSKKKTGDGHSPSLPTLAKTIPVSEAVEALAVIEPVTSLLSKSGGEPLHFIIAGEKGIIRIWDAHKGKLLRNLQERQEFLSTDAQELQHIQEAIYCPTAASVVTVHADQNIVFHSLNSLSTTRHLIGFNDEIVDSAFLSTDTNGSNPQDTYLALATNSALIRVYATSKSEGLNSYLLSGHGDTVLALDCSADGRILISGSKDNTVRVWAPVKDQPGQWACVAVGEGHAESIGALSISKKTGVSMPGFLVTGSQDRTVKVWDLTGVPSSSEATSASPQKLSSFATQKVHEKDVNSLDISPNDRLLATGSQDKTAKIFEIQHQQGTRASLKLVGTLKGHKRGVWNVKFSKTERLIATASGDKSVKLWTLEDYTCIKTFEGHTNSVLRVAFISNGQQLLTTASDGLLKLWNVRGEECVATMDNHEEKVWALAVSHDERTVVTAAADSVVTFWTDSTETEQRERDEKREAIVAKEQDLANYVALQDYKNAIFLALSMEHPRRLYNLFSAVSSSRTTESLIDSTTGEILETYEQSSITGNPAVDEVIQTLPAQELSKLLRLVRDWNATARTSAVAQLVLHAIVKLRPADDIKAAFNSQKPYPSSTNNDEVDGDIATSLKQGDSLKDILDALIPYTERHLTRMDRLLQDSYILDFLLSEMDGGIGVMDEDDEQ</sequence>
<dbReference type="PRINTS" id="PR00320">
    <property type="entry name" value="GPROTEINBRPT"/>
</dbReference>
<keyword evidence="4" id="KW-0539">Nucleus</keyword>
<evidence type="ECO:0000313" key="8">
    <source>
        <dbReference type="EMBL" id="KIM31724.1"/>
    </source>
</evidence>
<evidence type="ECO:0000256" key="4">
    <source>
        <dbReference type="ARBA" id="ARBA00023242"/>
    </source>
</evidence>
<dbReference type="InterPro" id="IPR036322">
    <property type="entry name" value="WD40_repeat_dom_sf"/>
</dbReference>
<feature type="region of interest" description="Disordered" evidence="6">
    <location>
        <begin position="246"/>
        <end position="265"/>
    </location>
</feature>
<dbReference type="InterPro" id="IPR013934">
    <property type="entry name" value="Utp13_C"/>
</dbReference>
<dbReference type="PROSITE" id="PS50294">
    <property type="entry name" value="WD_REPEATS_REGION"/>
    <property type="match status" value="8"/>
</dbReference>
<reference evidence="9" key="2">
    <citation type="submission" date="2015-01" db="EMBL/GenBank/DDBJ databases">
        <title>Evolutionary Origins and Diversification of the Mycorrhizal Mutualists.</title>
        <authorList>
            <consortium name="DOE Joint Genome Institute"/>
            <consortium name="Mycorrhizal Genomics Consortium"/>
            <person name="Kohler A."/>
            <person name="Kuo A."/>
            <person name="Nagy L.G."/>
            <person name="Floudas D."/>
            <person name="Copeland A."/>
            <person name="Barry K.W."/>
            <person name="Cichocki N."/>
            <person name="Veneault-Fourrey C."/>
            <person name="LaButti K."/>
            <person name="Lindquist E.A."/>
            <person name="Lipzen A."/>
            <person name="Lundell T."/>
            <person name="Morin E."/>
            <person name="Murat C."/>
            <person name="Riley R."/>
            <person name="Ohm R."/>
            <person name="Sun H."/>
            <person name="Tunlid A."/>
            <person name="Henrissat B."/>
            <person name="Grigoriev I.V."/>
            <person name="Hibbett D.S."/>
            <person name="Martin F."/>
        </authorList>
    </citation>
    <scope>NUCLEOTIDE SEQUENCE [LARGE SCALE GENOMIC DNA]</scope>
    <source>
        <strain evidence="9">MAFF 305830</strain>
    </source>
</reference>
<gene>
    <name evidence="8" type="ORF">M408DRAFT_237363</name>
</gene>
<dbReference type="InterPro" id="IPR020472">
    <property type="entry name" value="WD40_PAC1"/>
</dbReference>
<evidence type="ECO:0000313" key="9">
    <source>
        <dbReference type="Proteomes" id="UP000054097"/>
    </source>
</evidence>
<dbReference type="SUPFAM" id="SSF50998">
    <property type="entry name" value="Quinoprotein alcohol dehydrogenase-like"/>
    <property type="match status" value="1"/>
</dbReference>
<evidence type="ECO:0000256" key="6">
    <source>
        <dbReference type="SAM" id="MobiDB-lite"/>
    </source>
</evidence>
<feature type="repeat" description="WD" evidence="5">
    <location>
        <begin position="109"/>
        <end position="150"/>
    </location>
</feature>
<organism evidence="8 9">
    <name type="scientific">Serendipita vermifera MAFF 305830</name>
    <dbReference type="NCBI Taxonomy" id="933852"/>
    <lineage>
        <taxon>Eukaryota</taxon>
        <taxon>Fungi</taxon>
        <taxon>Dikarya</taxon>
        <taxon>Basidiomycota</taxon>
        <taxon>Agaricomycotina</taxon>
        <taxon>Agaricomycetes</taxon>
        <taxon>Sebacinales</taxon>
        <taxon>Serendipitaceae</taxon>
        <taxon>Serendipita</taxon>
    </lineage>
</organism>
<dbReference type="GO" id="GO:0000472">
    <property type="term" value="P:endonucleolytic cleavage to generate mature 5'-end of SSU-rRNA from (SSU-rRNA, 5.8S rRNA, LSU-rRNA)"/>
    <property type="evidence" value="ECO:0007669"/>
    <property type="project" value="TreeGrafter"/>
</dbReference>
<dbReference type="InterPro" id="IPR001680">
    <property type="entry name" value="WD40_rpt"/>
</dbReference>
<dbReference type="InterPro" id="IPR011047">
    <property type="entry name" value="Quinoprotein_ADH-like_sf"/>
</dbReference>
<dbReference type="STRING" id="933852.A0A0C3BHZ1"/>
<evidence type="ECO:0000256" key="1">
    <source>
        <dbReference type="ARBA" id="ARBA00004604"/>
    </source>
</evidence>